<evidence type="ECO:0000313" key="3">
    <source>
        <dbReference type="EMBL" id="GGP64659.1"/>
    </source>
</evidence>
<keyword evidence="2" id="KW-0812">Transmembrane</keyword>
<dbReference type="Proteomes" id="UP000639606">
    <property type="component" value="Unassembled WGS sequence"/>
</dbReference>
<dbReference type="EMBL" id="BMRG01000008">
    <property type="protein sequence ID" value="GGP64659.1"/>
    <property type="molecule type" value="Genomic_DNA"/>
</dbReference>
<gene>
    <name evidence="3" type="ORF">GCM10010185_41460</name>
</gene>
<evidence type="ECO:0000256" key="2">
    <source>
        <dbReference type="SAM" id="Phobius"/>
    </source>
</evidence>
<sequence>MPVVVVVGREAGVGTAAVVVVTAVVVVVVVVVATSDECCTGPATTRGRSGTPASSTNRMPSQDSPTATAVDADHAARYRPRLTPDRTTR</sequence>
<protein>
    <submittedName>
        <fullName evidence="3">Uncharacterized protein</fullName>
    </submittedName>
</protein>
<organism evidence="3 4">
    <name type="scientific">Saccharothrix coeruleofusca</name>
    <dbReference type="NCBI Taxonomy" id="33919"/>
    <lineage>
        <taxon>Bacteria</taxon>
        <taxon>Bacillati</taxon>
        <taxon>Actinomycetota</taxon>
        <taxon>Actinomycetes</taxon>
        <taxon>Pseudonocardiales</taxon>
        <taxon>Pseudonocardiaceae</taxon>
        <taxon>Saccharothrix</taxon>
    </lineage>
</organism>
<comment type="caution">
    <text evidence="3">The sequence shown here is derived from an EMBL/GenBank/DDBJ whole genome shotgun (WGS) entry which is preliminary data.</text>
</comment>
<keyword evidence="2" id="KW-1133">Transmembrane helix</keyword>
<feature type="compositionally biased region" description="Polar residues" evidence="1">
    <location>
        <begin position="42"/>
        <end position="67"/>
    </location>
</feature>
<dbReference type="AlphaFoldDB" id="A0A918EEC7"/>
<feature type="transmembrane region" description="Helical" evidence="2">
    <location>
        <begin position="12"/>
        <end position="33"/>
    </location>
</feature>
<feature type="region of interest" description="Disordered" evidence="1">
    <location>
        <begin position="38"/>
        <end position="89"/>
    </location>
</feature>
<evidence type="ECO:0000313" key="4">
    <source>
        <dbReference type="Proteomes" id="UP000639606"/>
    </source>
</evidence>
<feature type="compositionally biased region" description="Basic and acidic residues" evidence="1">
    <location>
        <begin position="71"/>
        <end position="89"/>
    </location>
</feature>
<accession>A0A918EEC7</accession>
<keyword evidence="2" id="KW-0472">Membrane</keyword>
<proteinExistence type="predicted"/>
<name>A0A918EEC7_9PSEU</name>
<evidence type="ECO:0000256" key="1">
    <source>
        <dbReference type="SAM" id="MobiDB-lite"/>
    </source>
</evidence>
<keyword evidence="4" id="KW-1185">Reference proteome</keyword>
<reference evidence="3" key="2">
    <citation type="submission" date="2020-09" db="EMBL/GenBank/DDBJ databases">
        <authorList>
            <person name="Sun Q."/>
            <person name="Ohkuma M."/>
        </authorList>
    </citation>
    <scope>NUCLEOTIDE SEQUENCE</scope>
    <source>
        <strain evidence="3">JCM 3313</strain>
    </source>
</reference>
<reference evidence="3" key="1">
    <citation type="journal article" date="2014" name="Int. J. Syst. Evol. Microbiol.">
        <title>Complete genome sequence of Corynebacterium casei LMG S-19264T (=DSM 44701T), isolated from a smear-ripened cheese.</title>
        <authorList>
            <consortium name="US DOE Joint Genome Institute (JGI-PGF)"/>
            <person name="Walter F."/>
            <person name="Albersmeier A."/>
            <person name="Kalinowski J."/>
            <person name="Ruckert C."/>
        </authorList>
    </citation>
    <scope>NUCLEOTIDE SEQUENCE</scope>
    <source>
        <strain evidence="3">JCM 3313</strain>
    </source>
</reference>